<gene>
    <name evidence="1" type="ORF">IFR04_016305</name>
</gene>
<comment type="caution">
    <text evidence="1">The sequence shown here is derived from an EMBL/GenBank/DDBJ whole genome shotgun (WGS) entry which is preliminary data.</text>
</comment>
<proteinExistence type="predicted"/>
<protein>
    <submittedName>
        <fullName evidence="1">Uncharacterized protein</fullName>
    </submittedName>
</protein>
<organism evidence="1 2">
    <name type="scientific">Cadophora malorum</name>
    <dbReference type="NCBI Taxonomy" id="108018"/>
    <lineage>
        <taxon>Eukaryota</taxon>
        <taxon>Fungi</taxon>
        <taxon>Dikarya</taxon>
        <taxon>Ascomycota</taxon>
        <taxon>Pezizomycotina</taxon>
        <taxon>Leotiomycetes</taxon>
        <taxon>Helotiales</taxon>
        <taxon>Ploettnerulaceae</taxon>
        <taxon>Cadophora</taxon>
    </lineage>
</organism>
<dbReference type="AlphaFoldDB" id="A0A8H7VYN4"/>
<dbReference type="EMBL" id="JAFJYH010000668">
    <property type="protein sequence ID" value="KAG4410560.1"/>
    <property type="molecule type" value="Genomic_DNA"/>
</dbReference>
<reference evidence="1" key="1">
    <citation type="submission" date="2021-02" db="EMBL/GenBank/DDBJ databases">
        <title>Genome sequence Cadophora malorum strain M34.</title>
        <authorList>
            <person name="Stefanovic E."/>
            <person name="Vu D."/>
            <person name="Scully C."/>
            <person name="Dijksterhuis J."/>
            <person name="Roader J."/>
            <person name="Houbraken J."/>
        </authorList>
    </citation>
    <scope>NUCLEOTIDE SEQUENCE</scope>
    <source>
        <strain evidence="1">M34</strain>
    </source>
</reference>
<evidence type="ECO:0000313" key="1">
    <source>
        <dbReference type="EMBL" id="KAG4410560.1"/>
    </source>
</evidence>
<keyword evidence="2" id="KW-1185">Reference proteome</keyword>
<name>A0A8H7VYN4_9HELO</name>
<dbReference type="Proteomes" id="UP000664132">
    <property type="component" value="Unassembled WGS sequence"/>
</dbReference>
<sequence length="234" mass="26226">MAHLKELDEGHYTVLMFGSQCDLYLSSPDVFLQLLREEWEKLHVDITKSLEKTWTPTTNVTNTAQEAVFDNSIDTYELFMAYGFARYLNTVAEVGKKEYSLLLYTNFNGVKMPPGAPVPPPGSPFPSGGARARDFWQILAPSLDILAADVYLGDYNGTHAVYSHRNYPRFVPEQRQDDYGVRRIWSAIGAHQAIGASAFGIDTLEPSISALGHTYALIKNVSNILFKAQETRRV</sequence>
<dbReference type="Gene3D" id="3.20.20.80">
    <property type="entry name" value="Glycosidases"/>
    <property type="match status" value="1"/>
</dbReference>
<evidence type="ECO:0000313" key="2">
    <source>
        <dbReference type="Proteomes" id="UP000664132"/>
    </source>
</evidence>
<accession>A0A8H7VYN4</accession>